<dbReference type="PROSITE" id="PS01332">
    <property type="entry name" value="HTH_RRF2_1"/>
    <property type="match status" value="1"/>
</dbReference>
<dbReference type="GO" id="GO:0005829">
    <property type="term" value="C:cytosol"/>
    <property type="evidence" value="ECO:0007669"/>
    <property type="project" value="TreeGrafter"/>
</dbReference>
<name>A0A261VX57_9BORD</name>
<dbReference type="InterPro" id="IPR036390">
    <property type="entry name" value="WH_DNA-bd_sf"/>
</dbReference>
<dbReference type="SUPFAM" id="SSF46785">
    <property type="entry name" value="Winged helix' DNA-binding domain"/>
    <property type="match status" value="1"/>
</dbReference>
<dbReference type="PANTHER" id="PTHR33221">
    <property type="entry name" value="WINGED HELIX-TURN-HELIX TRANSCRIPTIONAL REGULATOR, RRF2 FAMILY"/>
    <property type="match status" value="1"/>
</dbReference>
<dbReference type="GO" id="GO:0003700">
    <property type="term" value="F:DNA-binding transcription factor activity"/>
    <property type="evidence" value="ECO:0007669"/>
    <property type="project" value="TreeGrafter"/>
</dbReference>
<dbReference type="RefSeq" id="WP_094806565.1">
    <property type="nucleotide sequence ID" value="NZ_NEVT01000004.1"/>
</dbReference>
<evidence type="ECO:0000313" key="1">
    <source>
        <dbReference type="EMBL" id="OZI78361.1"/>
    </source>
</evidence>
<dbReference type="PANTHER" id="PTHR33221:SF13">
    <property type="entry name" value="TRANSCRIPTIONAL REGULATOR-RELATED"/>
    <property type="match status" value="1"/>
</dbReference>
<comment type="caution">
    <text evidence="1">The sequence shown here is derived from an EMBL/GenBank/DDBJ whole genome shotgun (WGS) entry which is preliminary data.</text>
</comment>
<dbReference type="InterPro" id="IPR030489">
    <property type="entry name" value="TR_Rrf2-type_CS"/>
</dbReference>
<reference evidence="2" key="1">
    <citation type="submission" date="2017-05" db="EMBL/GenBank/DDBJ databases">
        <title>Complete and WGS of Bordetella genogroups.</title>
        <authorList>
            <person name="Spilker T."/>
            <person name="Lipuma J."/>
        </authorList>
    </citation>
    <scope>NUCLEOTIDE SEQUENCE [LARGE SCALE GENOMIC DNA]</scope>
    <source>
        <strain evidence="2">AU8256</strain>
    </source>
</reference>
<protein>
    <submittedName>
        <fullName evidence="1">Transcriptional regulator</fullName>
    </submittedName>
</protein>
<dbReference type="EMBL" id="NEVT01000004">
    <property type="protein sequence ID" value="OZI78361.1"/>
    <property type="molecule type" value="Genomic_DNA"/>
</dbReference>
<dbReference type="PROSITE" id="PS51197">
    <property type="entry name" value="HTH_RRF2_2"/>
    <property type="match status" value="1"/>
</dbReference>
<evidence type="ECO:0000313" key="2">
    <source>
        <dbReference type="Proteomes" id="UP000215633"/>
    </source>
</evidence>
<dbReference type="NCBIfam" id="TIGR00738">
    <property type="entry name" value="rrf2_super"/>
    <property type="match status" value="1"/>
</dbReference>
<organism evidence="1 2">
    <name type="scientific">Bordetella genomosp. 2</name>
    <dbReference type="NCBI Taxonomy" id="1983456"/>
    <lineage>
        <taxon>Bacteria</taxon>
        <taxon>Pseudomonadati</taxon>
        <taxon>Pseudomonadota</taxon>
        <taxon>Betaproteobacteria</taxon>
        <taxon>Burkholderiales</taxon>
        <taxon>Alcaligenaceae</taxon>
        <taxon>Bordetella</taxon>
    </lineage>
</organism>
<accession>A0A261VX57</accession>
<dbReference type="InterPro" id="IPR000944">
    <property type="entry name" value="Tscrpt_reg_Rrf2"/>
</dbReference>
<sequence>MKMSEGVEWALHCCLTLAWLGRDDAAVPTSRLAAAFELPPAYLNKCLQLLVKAGILASSAGVKGGFRLARAPQQITLLEVVTAIEGPEPAFRCTEIRQRGAGATAAPGEFARPCGIAAAMHRAEAAWRRELAAQTVADLLRAAPPTASERLRCWQLAQAR</sequence>
<dbReference type="InterPro" id="IPR036388">
    <property type="entry name" value="WH-like_DNA-bd_sf"/>
</dbReference>
<dbReference type="Gene3D" id="1.10.10.10">
    <property type="entry name" value="Winged helix-like DNA-binding domain superfamily/Winged helix DNA-binding domain"/>
    <property type="match status" value="1"/>
</dbReference>
<dbReference type="Pfam" id="PF02082">
    <property type="entry name" value="Rrf2"/>
    <property type="match status" value="1"/>
</dbReference>
<gene>
    <name evidence="1" type="ORF">CAL24_09575</name>
</gene>
<proteinExistence type="predicted"/>
<dbReference type="Proteomes" id="UP000215633">
    <property type="component" value="Unassembled WGS sequence"/>
</dbReference>
<keyword evidence="2" id="KW-1185">Reference proteome</keyword>
<dbReference type="AlphaFoldDB" id="A0A261VX57"/>